<dbReference type="InterPro" id="IPR001715">
    <property type="entry name" value="CH_dom"/>
</dbReference>
<dbReference type="InterPro" id="IPR044801">
    <property type="entry name" value="Filamin"/>
</dbReference>
<dbReference type="EMBL" id="GDQY01000179">
    <property type="protein sequence ID" value="JAQ18663.1"/>
    <property type="molecule type" value="Transcribed_RNA"/>
</dbReference>
<dbReference type="GO" id="GO:0030036">
    <property type="term" value="P:actin cytoskeleton organization"/>
    <property type="evidence" value="ECO:0007669"/>
    <property type="project" value="InterPro"/>
</dbReference>
<evidence type="ECO:0000259" key="3">
    <source>
        <dbReference type="PROSITE" id="PS50021"/>
    </source>
</evidence>
<dbReference type="GO" id="GO:0051015">
    <property type="term" value="F:actin filament binding"/>
    <property type="evidence" value="ECO:0007669"/>
    <property type="project" value="InterPro"/>
</dbReference>
<reference evidence="4" key="1">
    <citation type="journal article" date="2015" name="PLoS Negl. Trop. Dis.">
        <title>Schistosoma mansoni Egg, Adult Male and Female Comparative Gene Expression Analysis and Identification of Novel Genes by RNA-Seq.</title>
        <authorList>
            <person name="Anderson L."/>
            <person name="Amaral M.S."/>
            <person name="Beckedorff F."/>
            <person name="Silva L.F."/>
            <person name="Dazzani B."/>
            <person name="Oliveira K.C."/>
            <person name="Almeida G.T."/>
            <person name="Gomes M.R."/>
            <person name="Pires D.S."/>
            <person name="Setubal J.C."/>
            <person name="DeMarco R."/>
            <person name="Verjovski-Almeida S."/>
        </authorList>
    </citation>
    <scope>NUCLEOTIDE SEQUENCE</scope>
    <source>
        <strain evidence="4">BH</strain>
    </source>
</reference>
<dbReference type="InterPro" id="IPR036872">
    <property type="entry name" value="CH_dom_sf"/>
</dbReference>
<proteinExistence type="predicted"/>
<dbReference type="PANTHER" id="PTHR38537">
    <property type="entry name" value="JITTERBUG, ISOFORM N"/>
    <property type="match status" value="1"/>
</dbReference>
<sequence>MVLRFLEENEGLRLVNIDSSDIVDCRSKLILGLIWTLILHYSITIPLWEGEPDFGAQGPTPKRTSLILVNNKLADRPVKNLHNRLE</sequence>
<dbReference type="SUPFAM" id="SSF47576">
    <property type="entry name" value="Calponin-homology domain, CH-domain"/>
    <property type="match status" value="1"/>
</dbReference>
<dbReference type="Gene3D" id="1.10.418.10">
    <property type="entry name" value="Calponin-like domain"/>
    <property type="match status" value="1"/>
</dbReference>
<dbReference type="PROSITE" id="PS50021">
    <property type="entry name" value="CH"/>
    <property type="match status" value="1"/>
</dbReference>
<evidence type="ECO:0000256" key="2">
    <source>
        <dbReference type="ARBA" id="ARBA00023203"/>
    </source>
</evidence>
<organism evidence="4">
    <name type="scientific">Schistosoma mansoni</name>
    <name type="common">Blood fluke</name>
    <dbReference type="NCBI Taxonomy" id="6183"/>
    <lineage>
        <taxon>Eukaryota</taxon>
        <taxon>Metazoa</taxon>
        <taxon>Spiralia</taxon>
        <taxon>Lophotrochozoa</taxon>
        <taxon>Platyhelminthes</taxon>
        <taxon>Trematoda</taxon>
        <taxon>Digenea</taxon>
        <taxon>Strigeidida</taxon>
        <taxon>Schistosomatoidea</taxon>
        <taxon>Schistosomatidae</taxon>
        <taxon>Schistosoma</taxon>
    </lineage>
</organism>
<dbReference type="PROSITE" id="PS00020">
    <property type="entry name" value="ACTININ_2"/>
    <property type="match status" value="1"/>
</dbReference>
<gene>
    <name evidence="4" type="ORF">c12741_g1_i1</name>
</gene>
<evidence type="ECO:0000313" key="4">
    <source>
        <dbReference type="EMBL" id="JAQ18663.1"/>
    </source>
</evidence>
<dbReference type="Pfam" id="PF00307">
    <property type="entry name" value="CH"/>
    <property type="match status" value="1"/>
</dbReference>
<name>A0A146MG57_SCHMA</name>
<keyword evidence="2" id="KW-0009">Actin-binding</keyword>
<dbReference type="PANTHER" id="PTHR38537:SF8">
    <property type="entry name" value="FILAMIN-A"/>
    <property type="match status" value="1"/>
</dbReference>
<accession>A0A146MG57</accession>
<protein>
    <recommendedName>
        <fullName evidence="3">Calponin-homology (CH) domain-containing protein</fullName>
    </recommendedName>
</protein>
<feature type="domain" description="Calponin-homology (CH)" evidence="3">
    <location>
        <begin position="1"/>
        <end position="42"/>
    </location>
</feature>
<keyword evidence="1" id="KW-0677">Repeat</keyword>
<evidence type="ECO:0000256" key="1">
    <source>
        <dbReference type="ARBA" id="ARBA00022737"/>
    </source>
</evidence>
<dbReference type="InterPro" id="IPR001589">
    <property type="entry name" value="Actinin_actin-bd_CS"/>
</dbReference>
<dbReference type="AlphaFoldDB" id="A0A146MG57"/>